<accession>A0A6B3KNU0</accession>
<comment type="caution">
    <text evidence="1">The sequence shown here is derived from an EMBL/GenBank/DDBJ whole genome shotgun (WGS) entry which is preliminary data.</text>
</comment>
<evidence type="ECO:0000313" key="1">
    <source>
        <dbReference type="EMBL" id="NEK73822.1"/>
    </source>
</evidence>
<sequence length="81" mass="7988">MTYGHRLGVLRTDAAAASSPVGPNPRPSAGDAGCALRLQQHAGIAGAKPSAKAVSSVVVEGSCGGDDGASFLPAPIFSVRE</sequence>
<organism evidence="1">
    <name type="scientific">Xanthomonas euvesicatoria</name>
    <dbReference type="NCBI Taxonomy" id="456327"/>
    <lineage>
        <taxon>Bacteria</taxon>
        <taxon>Pseudomonadati</taxon>
        <taxon>Pseudomonadota</taxon>
        <taxon>Gammaproteobacteria</taxon>
        <taxon>Lysobacterales</taxon>
        <taxon>Lysobacteraceae</taxon>
        <taxon>Xanthomonas</taxon>
    </lineage>
</organism>
<reference evidence="1" key="1">
    <citation type="submission" date="2019-11" db="EMBL/GenBank/DDBJ databases">
        <title>Genome-resolved metagenomics to study the prevalence of co-infection and intraspecific heterogeneity among plant pathogen metapopulations.</title>
        <authorList>
            <person name="Newberry E."/>
            <person name="Bhandari R."/>
            <person name="Kemble J."/>
            <person name="Sikora E."/>
            <person name="Potnis N."/>
        </authorList>
    </citation>
    <scope>NUCLEOTIDE SEQUENCE</scope>
    <source>
        <strain evidence="1">Xe_Pep_Tuscaloosa_18b</strain>
    </source>
</reference>
<gene>
    <name evidence="1" type="ORF">G3W62_13695</name>
</gene>
<proteinExistence type="predicted"/>
<dbReference type="AlphaFoldDB" id="A0A6B3KNU0"/>
<name>A0A6B3KNU0_XANEU</name>
<dbReference type="RefSeq" id="WP_039431469.1">
    <property type="nucleotide sequence ID" value="NZ_CP170255.1"/>
</dbReference>
<dbReference type="EMBL" id="JAAGYV010000094">
    <property type="protein sequence ID" value="NEK73822.1"/>
    <property type="molecule type" value="Genomic_DNA"/>
</dbReference>
<protein>
    <submittedName>
        <fullName evidence="1">Uncharacterized protein</fullName>
    </submittedName>
</protein>